<keyword evidence="4" id="KW-0408">Iron</keyword>
<evidence type="ECO:0000256" key="4">
    <source>
        <dbReference type="ARBA" id="ARBA00023004"/>
    </source>
</evidence>
<proteinExistence type="predicted"/>
<dbReference type="SUPFAM" id="SSF46458">
    <property type="entry name" value="Globin-like"/>
    <property type="match status" value="1"/>
</dbReference>
<evidence type="ECO:0000313" key="5">
    <source>
        <dbReference type="EMBL" id="OBW91521.1"/>
    </source>
</evidence>
<organism evidence="5 8">
    <name type="scientific">Gallibacterium salpingitidis</name>
    <dbReference type="NCBI Taxonomy" id="505341"/>
    <lineage>
        <taxon>Bacteria</taxon>
        <taxon>Pseudomonadati</taxon>
        <taxon>Pseudomonadota</taxon>
        <taxon>Gammaproteobacteria</taxon>
        <taxon>Pasteurellales</taxon>
        <taxon>Pasteurellaceae</taxon>
        <taxon>Gallibacterium</taxon>
    </lineage>
</organism>
<keyword evidence="3" id="KW-0479">Metal-binding</keyword>
<dbReference type="Pfam" id="PF01152">
    <property type="entry name" value="Bac_globin"/>
    <property type="match status" value="1"/>
</dbReference>
<dbReference type="Proteomes" id="UP000092649">
    <property type="component" value="Unassembled WGS sequence"/>
</dbReference>
<dbReference type="GO" id="GO:0020037">
    <property type="term" value="F:heme binding"/>
    <property type="evidence" value="ECO:0007669"/>
    <property type="project" value="InterPro"/>
</dbReference>
<keyword evidence="1" id="KW-0813">Transport</keyword>
<dbReference type="InterPro" id="IPR012292">
    <property type="entry name" value="Globin/Proto"/>
</dbReference>
<dbReference type="InterPro" id="IPR001486">
    <property type="entry name" value="Hemoglobin_trunc"/>
</dbReference>
<dbReference type="InterPro" id="IPR009050">
    <property type="entry name" value="Globin-like_sf"/>
</dbReference>
<dbReference type="OrthoDB" id="25954at2"/>
<accession>A0A1A7PX70</accession>
<evidence type="ECO:0000313" key="6">
    <source>
        <dbReference type="EMBL" id="OBX09961.1"/>
    </source>
</evidence>
<dbReference type="Gene3D" id="1.10.490.10">
    <property type="entry name" value="Globins"/>
    <property type="match status" value="1"/>
</dbReference>
<evidence type="ECO:0000313" key="8">
    <source>
        <dbReference type="Proteomes" id="UP000092649"/>
    </source>
</evidence>
<evidence type="ECO:0000256" key="2">
    <source>
        <dbReference type="ARBA" id="ARBA00022617"/>
    </source>
</evidence>
<dbReference type="Proteomes" id="UP000092527">
    <property type="component" value="Unassembled WGS sequence"/>
</dbReference>
<sequence>MTKLLENREDIELLVNSFYQVVRADPRIGYMFDHLKGKHWQAHLEKMYRFWESNIFDTESYQGNPMLAHIKLHNRQPMSEEMFSVWLAHWQNTVNSLFHGEKAEKALFRAATIKDLMQQRVLTDELPMFMQRIRPSKG</sequence>
<keyword evidence="8" id="KW-1185">Reference proteome</keyword>
<name>A0A1A7PX70_9PAST</name>
<reference evidence="7 8" key="1">
    <citation type="submission" date="2014-11" db="EMBL/GenBank/DDBJ databases">
        <title>Pan-genome of Gallibacterium spp.</title>
        <authorList>
            <person name="Kudirkiene E."/>
            <person name="Bojesen A.M."/>
        </authorList>
    </citation>
    <scope>NUCLEOTIDE SEQUENCE [LARGE SCALE GENOMIC DNA]</scope>
    <source>
        <strain evidence="6 7">18469/18</strain>
        <strain evidence="5 8">F150</strain>
    </source>
</reference>
<keyword evidence="2" id="KW-0349">Heme</keyword>
<dbReference type="STRING" id="505341.QV08_10545"/>
<dbReference type="AlphaFoldDB" id="A0A1A7PX70"/>
<dbReference type="PATRIC" id="fig|505341.3.peg.2094"/>
<evidence type="ECO:0000256" key="3">
    <source>
        <dbReference type="ARBA" id="ARBA00022723"/>
    </source>
</evidence>
<comment type="caution">
    <text evidence="5">The sequence shown here is derived from an EMBL/GenBank/DDBJ whole genome shotgun (WGS) entry which is preliminary data.</text>
</comment>
<evidence type="ECO:0000256" key="1">
    <source>
        <dbReference type="ARBA" id="ARBA00022448"/>
    </source>
</evidence>
<dbReference type="EMBL" id="JTJU01000038">
    <property type="protein sequence ID" value="OBX09961.1"/>
    <property type="molecule type" value="Genomic_DNA"/>
</dbReference>
<dbReference type="GO" id="GO:0046872">
    <property type="term" value="F:metal ion binding"/>
    <property type="evidence" value="ECO:0007669"/>
    <property type="project" value="UniProtKB-KW"/>
</dbReference>
<dbReference type="GO" id="GO:0019825">
    <property type="term" value="F:oxygen binding"/>
    <property type="evidence" value="ECO:0007669"/>
    <property type="project" value="InterPro"/>
</dbReference>
<dbReference type="EMBL" id="JTJL01000062">
    <property type="protein sequence ID" value="OBW91521.1"/>
    <property type="molecule type" value="Genomic_DNA"/>
</dbReference>
<protein>
    <submittedName>
        <fullName evidence="5">Globin</fullName>
    </submittedName>
</protein>
<dbReference type="CDD" id="cd08916">
    <property type="entry name" value="TrHb3_P"/>
    <property type="match status" value="1"/>
</dbReference>
<evidence type="ECO:0000313" key="7">
    <source>
        <dbReference type="Proteomes" id="UP000092527"/>
    </source>
</evidence>
<dbReference type="RefSeq" id="WP_066109901.1">
    <property type="nucleotide sequence ID" value="NZ_CP103875.1"/>
</dbReference>
<gene>
    <name evidence="5" type="ORF">QS62_10455</name>
    <name evidence="6" type="ORF">QV09_07140</name>
</gene>